<dbReference type="GO" id="GO:0008168">
    <property type="term" value="F:methyltransferase activity"/>
    <property type="evidence" value="ECO:0007669"/>
    <property type="project" value="UniProtKB-KW"/>
</dbReference>
<name>A0A929PZ01_9SPHI</name>
<dbReference type="EMBL" id="JADFFL010000008">
    <property type="protein sequence ID" value="MBE9663877.1"/>
    <property type="molecule type" value="Genomic_DNA"/>
</dbReference>
<feature type="domain" description="Methyltransferase" evidence="1">
    <location>
        <begin position="41"/>
        <end position="134"/>
    </location>
</feature>
<accession>A0A929PZ01</accession>
<keyword evidence="2" id="KW-0489">Methyltransferase</keyword>
<gene>
    <name evidence="2" type="ORF">IRJ16_18485</name>
</gene>
<protein>
    <submittedName>
        <fullName evidence="2">Class I SAM-dependent methyltransferase</fullName>
    </submittedName>
</protein>
<dbReference type="InterPro" id="IPR041698">
    <property type="entry name" value="Methyltransf_25"/>
</dbReference>
<evidence type="ECO:0000259" key="1">
    <source>
        <dbReference type="Pfam" id="PF13649"/>
    </source>
</evidence>
<dbReference type="Proteomes" id="UP000622475">
    <property type="component" value="Unassembled WGS sequence"/>
</dbReference>
<dbReference type="SUPFAM" id="SSF53335">
    <property type="entry name" value="S-adenosyl-L-methionine-dependent methyltransferases"/>
    <property type="match status" value="1"/>
</dbReference>
<keyword evidence="3" id="KW-1185">Reference proteome</keyword>
<keyword evidence="2" id="KW-0808">Transferase</keyword>
<dbReference type="Gene3D" id="3.40.50.150">
    <property type="entry name" value="Vaccinia Virus protein VP39"/>
    <property type="match status" value="1"/>
</dbReference>
<evidence type="ECO:0000313" key="2">
    <source>
        <dbReference type="EMBL" id="MBE9663877.1"/>
    </source>
</evidence>
<proteinExistence type="predicted"/>
<evidence type="ECO:0000313" key="3">
    <source>
        <dbReference type="Proteomes" id="UP000622475"/>
    </source>
</evidence>
<dbReference type="RefSeq" id="WP_194113126.1">
    <property type="nucleotide sequence ID" value="NZ_JADFFL010000008.1"/>
</dbReference>
<dbReference type="GO" id="GO:0032259">
    <property type="term" value="P:methylation"/>
    <property type="evidence" value="ECO:0007669"/>
    <property type="project" value="UniProtKB-KW"/>
</dbReference>
<dbReference type="AlphaFoldDB" id="A0A929PZ01"/>
<organism evidence="2 3">
    <name type="scientific">Mucilaginibacter myungsuensis</name>
    <dbReference type="NCBI Taxonomy" id="649104"/>
    <lineage>
        <taxon>Bacteria</taxon>
        <taxon>Pseudomonadati</taxon>
        <taxon>Bacteroidota</taxon>
        <taxon>Sphingobacteriia</taxon>
        <taxon>Sphingobacteriales</taxon>
        <taxon>Sphingobacteriaceae</taxon>
        <taxon>Mucilaginibacter</taxon>
    </lineage>
</organism>
<comment type="caution">
    <text evidence="2">The sequence shown here is derived from an EMBL/GenBank/DDBJ whole genome shotgun (WGS) entry which is preliminary data.</text>
</comment>
<dbReference type="InterPro" id="IPR029063">
    <property type="entry name" value="SAM-dependent_MTases_sf"/>
</dbReference>
<reference evidence="2" key="1">
    <citation type="submission" date="2020-10" db="EMBL/GenBank/DDBJ databases">
        <title>Mucilaginibacter mali sp. nov., isolated from rhizosphere soil of apple orchard.</title>
        <authorList>
            <person name="Lee J.-S."/>
            <person name="Kim H.S."/>
            <person name="Kim J.-S."/>
        </authorList>
    </citation>
    <scope>NUCLEOTIDE SEQUENCE</scope>
    <source>
        <strain evidence="2">KCTC 22746</strain>
    </source>
</reference>
<dbReference type="Pfam" id="PF13649">
    <property type="entry name" value="Methyltransf_25"/>
    <property type="match status" value="1"/>
</dbReference>
<sequence length="208" mass="23524">MASNYDNAAWFYRRLSRLVYGDTLINAQTHFLDHIPLNSRILIAGGGDGELIEALSKLHPSGLHITYVELSTKMMAIAKRKNAANNTVIYLNQPIEDAGLTEPFDVVITAFLLDSLSPIIFDKVFATLDGLLKPESIWLNTDFQLTGKWWQNPLLKSMYYFFRLMGCVDVTELPPIAERFTSMGYVADAERAFFGEFVLASVYKRKTL</sequence>
<dbReference type="CDD" id="cd02440">
    <property type="entry name" value="AdoMet_MTases"/>
    <property type="match status" value="1"/>
</dbReference>